<proteinExistence type="predicted"/>
<dbReference type="EMBL" id="MU151686">
    <property type="protein sequence ID" value="KAF9442182.1"/>
    <property type="molecule type" value="Genomic_DNA"/>
</dbReference>
<protein>
    <submittedName>
        <fullName evidence="1">Uncharacterized protein</fullName>
    </submittedName>
</protein>
<dbReference type="AlphaFoldDB" id="A0A9P5X2I4"/>
<evidence type="ECO:0000313" key="1">
    <source>
        <dbReference type="EMBL" id="KAF9442182.1"/>
    </source>
</evidence>
<keyword evidence="2" id="KW-1185">Reference proteome</keyword>
<gene>
    <name evidence="1" type="ORF">P691DRAFT_765487</name>
</gene>
<name>A0A9P5X2I4_9AGAR</name>
<comment type="caution">
    <text evidence="1">The sequence shown here is derived from an EMBL/GenBank/DDBJ whole genome shotgun (WGS) entry which is preliminary data.</text>
</comment>
<accession>A0A9P5X2I4</accession>
<dbReference type="Proteomes" id="UP000807342">
    <property type="component" value="Unassembled WGS sequence"/>
</dbReference>
<sequence>MTPHELIPTQPEDVAGVMINMYFDALANHLPSTARLEFCLTHITVKLRAIKVDYADGANIHHMYLMGAVGYASLSIICYNAGLPNCDLGSKDQTIRLLWKFKLESFQGTYQGFADYLKEGMMEIPQELDWNILFIKAKHRSLFSTTGTVSSASLYQAIATCCAVQNCGRDRHQVIKLCLTSGDHWMFIVVNNDTSRAYITQVLNNLDLDRTDNVLLLKAFWMVIPGQILEEHIFGNIRRETKMKALSSMDKAT</sequence>
<organism evidence="1 2">
    <name type="scientific">Macrolepiota fuliginosa MF-IS2</name>
    <dbReference type="NCBI Taxonomy" id="1400762"/>
    <lineage>
        <taxon>Eukaryota</taxon>
        <taxon>Fungi</taxon>
        <taxon>Dikarya</taxon>
        <taxon>Basidiomycota</taxon>
        <taxon>Agaricomycotina</taxon>
        <taxon>Agaricomycetes</taxon>
        <taxon>Agaricomycetidae</taxon>
        <taxon>Agaricales</taxon>
        <taxon>Agaricineae</taxon>
        <taxon>Agaricaceae</taxon>
        <taxon>Macrolepiota</taxon>
    </lineage>
</organism>
<reference evidence="1" key="1">
    <citation type="submission" date="2020-11" db="EMBL/GenBank/DDBJ databases">
        <authorList>
            <consortium name="DOE Joint Genome Institute"/>
            <person name="Ahrendt S."/>
            <person name="Riley R."/>
            <person name="Andreopoulos W."/>
            <person name="Labutti K."/>
            <person name="Pangilinan J."/>
            <person name="Ruiz-Duenas F.J."/>
            <person name="Barrasa J.M."/>
            <person name="Sanchez-Garcia M."/>
            <person name="Camarero S."/>
            <person name="Miyauchi S."/>
            <person name="Serrano A."/>
            <person name="Linde D."/>
            <person name="Babiker R."/>
            <person name="Drula E."/>
            <person name="Ayuso-Fernandez I."/>
            <person name="Pacheco R."/>
            <person name="Padilla G."/>
            <person name="Ferreira P."/>
            <person name="Barriuso J."/>
            <person name="Kellner H."/>
            <person name="Castanera R."/>
            <person name="Alfaro M."/>
            <person name="Ramirez L."/>
            <person name="Pisabarro A.G."/>
            <person name="Kuo A."/>
            <person name="Tritt A."/>
            <person name="Lipzen A."/>
            <person name="He G."/>
            <person name="Yan M."/>
            <person name="Ng V."/>
            <person name="Cullen D."/>
            <person name="Martin F."/>
            <person name="Rosso M.-N."/>
            <person name="Henrissat B."/>
            <person name="Hibbett D."/>
            <person name="Martinez A.T."/>
            <person name="Grigoriev I.V."/>
        </authorList>
    </citation>
    <scope>NUCLEOTIDE SEQUENCE</scope>
    <source>
        <strain evidence="1">MF-IS2</strain>
    </source>
</reference>
<evidence type="ECO:0000313" key="2">
    <source>
        <dbReference type="Proteomes" id="UP000807342"/>
    </source>
</evidence>